<proteinExistence type="predicted"/>
<dbReference type="RefSeq" id="WP_269950289.1">
    <property type="nucleotide sequence ID" value="NZ_CP104758.1"/>
</dbReference>
<evidence type="ECO:0000256" key="4">
    <source>
        <dbReference type="SAM" id="SignalP"/>
    </source>
</evidence>
<feature type="chain" id="PRO_5042486509" evidence="4">
    <location>
        <begin position="30"/>
        <end position="343"/>
    </location>
</feature>
<name>A0AAJ5QN92_9GAMM</name>
<dbReference type="PANTHER" id="PTHR33420:SF31">
    <property type="entry name" value="TYPE 1 FIMBRIN D-MANNOSE SPECIFIC ADHESIN"/>
    <property type="match status" value="1"/>
</dbReference>
<dbReference type="Gene3D" id="2.60.40.1090">
    <property type="entry name" value="Fimbrial-type adhesion domain"/>
    <property type="match status" value="1"/>
</dbReference>
<dbReference type="AlphaFoldDB" id="A0AAJ5QN92"/>
<protein>
    <submittedName>
        <fullName evidence="6">Fimbrial protein</fullName>
    </submittedName>
</protein>
<dbReference type="KEGG" id="kpie:N5580_09050"/>
<dbReference type="GO" id="GO:0009289">
    <property type="term" value="C:pilus"/>
    <property type="evidence" value="ECO:0007669"/>
    <property type="project" value="UniProtKB-SubCell"/>
</dbReference>
<evidence type="ECO:0000259" key="5">
    <source>
        <dbReference type="Pfam" id="PF00419"/>
    </source>
</evidence>
<evidence type="ECO:0000313" key="7">
    <source>
        <dbReference type="Proteomes" id="UP001211544"/>
    </source>
</evidence>
<dbReference type="GO" id="GO:0043709">
    <property type="term" value="P:cell adhesion involved in single-species biofilm formation"/>
    <property type="evidence" value="ECO:0007669"/>
    <property type="project" value="TreeGrafter"/>
</dbReference>
<dbReference type="InterPro" id="IPR000259">
    <property type="entry name" value="Adhesion_dom_fimbrial"/>
</dbReference>
<dbReference type="InterPro" id="IPR050263">
    <property type="entry name" value="Bact_Fimbrial_Adh_Pro"/>
</dbReference>
<evidence type="ECO:0000256" key="1">
    <source>
        <dbReference type="ARBA" id="ARBA00004561"/>
    </source>
</evidence>
<evidence type="ECO:0000256" key="2">
    <source>
        <dbReference type="ARBA" id="ARBA00022729"/>
    </source>
</evidence>
<feature type="signal peptide" evidence="4">
    <location>
        <begin position="1"/>
        <end position="29"/>
    </location>
</feature>
<sequence>MRFYSLYHKTIVGVVFVTSVLLNCNNVFASPCSLADGGVYTYDQNINFNSKSNFAGYETNDIPVSRAGSYSIGGLCDIKKSVYWTATAASGMIEQQNGWYAFSGKEGDYLQVSTQVYVYDAVHASKYYTVPFVDINNHCSDSRMCGLAASSGSKVILKFKIIKPFVGTEGVSADVAYLSGNNSAGEGDRKTMVIIHVNASVVVPQTCEINENQVVSMDFGDIGARQFSEAGAGNKPVGVNPQTRKIGIKCKNIDAQALLSLRIEANNTSGGAIVSDNKDLGFIVADGNKKPLTPNDINSKIPFRLDDNASSSVSISAWPVSITGNEPVAGKFTSEGYLRVDFD</sequence>
<dbReference type="PANTHER" id="PTHR33420">
    <property type="entry name" value="FIMBRIAL SUBUNIT ELFA-RELATED"/>
    <property type="match status" value="1"/>
</dbReference>
<gene>
    <name evidence="6" type="ORF">N5580_09050</name>
</gene>
<dbReference type="InterPro" id="IPR008966">
    <property type="entry name" value="Adhesion_dom_sf"/>
</dbReference>
<dbReference type="SUPFAM" id="SSF49401">
    <property type="entry name" value="Bacterial adhesins"/>
    <property type="match status" value="1"/>
</dbReference>
<keyword evidence="2 4" id="KW-0732">Signal</keyword>
<accession>A0AAJ5QN92</accession>
<dbReference type="Pfam" id="PF00419">
    <property type="entry name" value="Fimbrial"/>
    <property type="match status" value="1"/>
</dbReference>
<keyword evidence="7" id="KW-1185">Reference proteome</keyword>
<keyword evidence="3" id="KW-0281">Fimbrium</keyword>
<dbReference type="InterPro" id="IPR036937">
    <property type="entry name" value="Adhesion_dom_fimbrial_sf"/>
</dbReference>
<feature type="domain" description="Fimbrial-type adhesion" evidence="5">
    <location>
        <begin position="195"/>
        <end position="343"/>
    </location>
</feature>
<dbReference type="EMBL" id="CP104758">
    <property type="protein sequence ID" value="WBG92638.1"/>
    <property type="molecule type" value="Genomic_DNA"/>
</dbReference>
<reference evidence="6 7" key="1">
    <citation type="journal article" date="2022" name="J Glob Antimicrob Resist">
        <title>First complete genome of a multidrug resistant strain of the novel human pathogen Kalamiella piersonii (GABEKP28) identified in human saliva.</title>
        <authorList>
            <person name="McDonagh F."/>
            <person name="Singh N.K."/>
            <person name="Venkateswaran K."/>
            <person name="Lonappan A.M."/>
            <person name="Hallahan B."/>
            <person name="Tuohy A."/>
            <person name="Burke L."/>
            <person name="Kovarova A."/>
            <person name="Miliotis G."/>
        </authorList>
    </citation>
    <scope>NUCLEOTIDE SEQUENCE [LARGE SCALE GENOMIC DNA]</scope>
    <source>
        <strain evidence="6 7">GABEKP28</strain>
    </source>
</reference>
<evidence type="ECO:0000256" key="3">
    <source>
        <dbReference type="ARBA" id="ARBA00023263"/>
    </source>
</evidence>
<organism evidence="6 7">
    <name type="scientific">Pantoea piersonii</name>
    <dbReference type="NCBI Taxonomy" id="2364647"/>
    <lineage>
        <taxon>Bacteria</taxon>
        <taxon>Pseudomonadati</taxon>
        <taxon>Pseudomonadota</taxon>
        <taxon>Gammaproteobacteria</taxon>
        <taxon>Enterobacterales</taxon>
        <taxon>Erwiniaceae</taxon>
        <taxon>Pantoea</taxon>
    </lineage>
</organism>
<comment type="subcellular location">
    <subcellularLocation>
        <location evidence="1">Fimbrium</location>
    </subcellularLocation>
</comment>
<evidence type="ECO:0000313" key="6">
    <source>
        <dbReference type="EMBL" id="WBG92638.1"/>
    </source>
</evidence>
<dbReference type="Proteomes" id="UP001211544">
    <property type="component" value="Chromosome"/>
</dbReference>